<keyword evidence="8" id="KW-0694">RNA-binding</keyword>
<dbReference type="Proteomes" id="UP000682877">
    <property type="component" value="Chromosome 3"/>
</dbReference>
<dbReference type="InterPro" id="IPR011009">
    <property type="entry name" value="Kinase-like_dom_sf"/>
</dbReference>
<evidence type="ECO:0000256" key="3">
    <source>
        <dbReference type="ARBA" id="ARBA00022490"/>
    </source>
</evidence>
<keyword evidence="18" id="KW-1185">Reference proteome</keyword>
<evidence type="ECO:0000256" key="8">
    <source>
        <dbReference type="ARBA" id="ARBA00022884"/>
    </source>
</evidence>
<gene>
    <name evidence="17" type="ORF">AARE701A_LOCUS7039</name>
</gene>
<dbReference type="Gene3D" id="3.30.200.20">
    <property type="entry name" value="Phosphorylase Kinase, domain 1"/>
    <property type="match status" value="1"/>
</dbReference>
<evidence type="ECO:0000256" key="1">
    <source>
        <dbReference type="ARBA" id="ARBA00004370"/>
    </source>
</evidence>
<feature type="compositionally biased region" description="Polar residues" evidence="12">
    <location>
        <begin position="1"/>
        <end position="16"/>
    </location>
</feature>
<dbReference type="InterPro" id="IPR013210">
    <property type="entry name" value="LRR_N_plant-typ"/>
</dbReference>
<dbReference type="GO" id="GO:0008289">
    <property type="term" value="F:lipid binding"/>
    <property type="evidence" value="ECO:0007669"/>
    <property type="project" value="InterPro"/>
</dbReference>
<dbReference type="Pfam" id="PF01852">
    <property type="entry name" value="START"/>
    <property type="match status" value="1"/>
</dbReference>
<evidence type="ECO:0000256" key="4">
    <source>
        <dbReference type="ARBA" id="ARBA00022614"/>
    </source>
</evidence>
<dbReference type="Gene3D" id="1.10.510.10">
    <property type="entry name" value="Transferase(Phosphotransferase) domain 1"/>
    <property type="match status" value="1"/>
</dbReference>
<evidence type="ECO:0000259" key="15">
    <source>
        <dbReference type="PROSITE" id="PS50848"/>
    </source>
</evidence>
<dbReference type="PROSITE" id="PS50848">
    <property type="entry name" value="START"/>
    <property type="match status" value="1"/>
</dbReference>
<dbReference type="InterPro" id="IPR032675">
    <property type="entry name" value="LRR_dom_sf"/>
</dbReference>
<feature type="domain" description="Protein kinase" evidence="14">
    <location>
        <begin position="1484"/>
        <end position="1755"/>
    </location>
</feature>
<feature type="transmembrane region" description="Helical" evidence="13">
    <location>
        <begin position="663"/>
        <end position="683"/>
    </location>
</feature>
<keyword evidence="5 13" id="KW-0812">Transmembrane</keyword>
<feature type="region of interest" description="Disordered" evidence="12">
    <location>
        <begin position="562"/>
        <end position="581"/>
    </location>
</feature>
<dbReference type="InterPro" id="IPR002913">
    <property type="entry name" value="START_lipid-bd_dom"/>
</dbReference>
<dbReference type="SUPFAM" id="SSF55961">
    <property type="entry name" value="Bet v1-like"/>
    <property type="match status" value="1"/>
</dbReference>
<evidence type="ECO:0000256" key="5">
    <source>
        <dbReference type="ARBA" id="ARBA00022692"/>
    </source>
</evidence>
<dbReference type="CDD" id="cd21134">
    <property type="entry name" value="YTH"/>
    <property type="match status" value="1"/>
</dbReference>
<feature type="transmembrane region" description="Helical" evidence="13">
    <location>
        <begin position="1074"/>
        <end position="1094"/>
    </location>
</feature>
<dbReference type="GO" id="GO:0005737">
    <property type="term" value="C:cytoplasm"/>
    <property type="evidence" value="ECO:0007669"/>
    <property type="project" value="UniProtKB-SubCell"/>
</dbReference>
<name>A0A8S1ZXN1_ARAAE</name>
<reference evidence="17" key="1">
    <citation type="submission" date="2021-01" db="EMBL/GenBank/DDBJ databases">
        <authorList>
            <person name="Bezrukov I."/>
        </authorList>
    </citation>
    <scope>NUCLEOTIDE SEQUENCE</scope>
</reference>
<dbReference type="SUPFAM" id="SSF56112">
    <property type="entry name" value="Protein kinase-like (PK-like)"/>
    <property type="match status" value="1"/>
</dbReference>
<dbReference type="FunFam" id="3.80.10.10:FF:000062">
    <property type="entry name" value="protein STRUBBELIG-RECEPTOR FAMILY 3"/>
    <property type="match status" value="1"/>
</dbReference>
<feature type="domain" description="START" evidence="15">
    <location>
        <begin position="714"/>
        <end position="926"/>
    </location>
</feature>
<dbReference type="Gene3D" id="3.10.590.10">
    <property type="entry name" value="ph1033 like domains"/>
    <property type="match status" value="1"/>
</dbReference>
<evidence type="ECO:0000256" key="11">
    <source>
        <dbReference type="ARBA" id="ARBA00023170"/>
    </source>
</evidence>
<dbReference type="FunFam" id="3.10.590.10:FF:000001">
    <property type="entry name" value="YTH domain family 1, isoform CRA_a"/>
    <property type="match status" value="1"/>
</dbReference>
<accession>A0A8S1ZXN1</accession>
<dbReference type="CDD" id="cd08870">
    <property type="entry name" value="START_STARD2_7-like"/>
    <property type="match status" value="1"/>
</dbReference>
<keyword evidence="6" id="KW-0732">Signal</keyword>
<feature type="transmembrane region" description="Helical" evidence="13">
    <location>
        <begin position="1343"/>
        <end position="1368"/>
    </location>
</feature>
<feature type="compositionally biased region" description="Polar residues" evidence="12">
    <location>
        <begin position="983"/>
        <end position="995"/>
    </location>
</feature>
<dbReference type="Pfam" id="PF07714">
    <property type="entry name" value="PK_Tyr_Ser-Thr"/>
    <property type="match status" value="1"/>
</dbReference>
<protein>
    <recommendedName>
        <fullName evidence="19">Protein kinase domain-containing protein</fullName>
    </recommendedName>
</protein>
<dbReference type="GO" id="GO:0004672">
    <property type="term" value="F:protein kinase activity"/>
    <property type="evidence" value="ECO:0007669"/>
    <property type="project" value="InterPro"/>
</dbReference>
<dbReference type="FunFam" id="3.30.200.20:FF:000125">
    <property type="entry name" value="Protein STRUBBELIG-RECEPTOR FAMILY 8"/>
    <property type="match status" value="1"/>
</dbReference>
<evidence type="ECO:0000313" key="18">
    <source>
        <dbReference type="Proteomes" id="UP000682877"/>
    </source>
</evidence>
<dbReference type="GO" id="GO:0061157">
    <property type="term" value="P:mRNA destabilization"/>
    <property type="evidence" value="ECO:0007669"/>
    <property type="project" value="TreeGrafter"/>
</dbReference>
<dbReference type="InterPro" id="IPR045168">
    <property type="entry name" value="YTH_prot"/>
</dbReference>
<dbReference type="PROSITE" id="PS50882">
    <property type="entry name" value="YTH"/>
    <property type="match status" value="1"/>
</dbReference>
<sequence length="1756" mass="193204">MATTQSHTSDLTSEEQPASLDIMKEQQNVPVNNETSASFKSSQEAAVVVHPAKVAPLTGPYGLAGDFAGHLPSSILSPQAQGFYYRGYENPTGEWDEYSSYVNVEGLDITSPVGFNENASLVYQTGYGYNPQMPYGPYSPAASPLPSEGQLYSPQQFPFSGASPYYQQVVPPSMQYITSPTQPELTSLVGVDQQGDNIGPRPSYHPHPIGPFNGNQPNLGFPEWQQGFDGGIWSDWSKPSDMHRHSSSISPALSPQPLGSFGSYGQNIPMGSQRQRSFYGFGSGSNSYNRGYMHSGGRGQGSNYGSRLISNVGMGNHGWIGVDNSRGRGRVSDPSLGGGYNGTFDILNEQNRGPRASKPKTQVSEELDSAADSKKNNKGSAKEHEESNNADFVTDYNNAKLFIIKSYSEDNVHKSIKYNVWASTPNGNKKLDAAYREAKDEKEPCPLFLLFSVNASSQFCGVAEMVGPVDFEKSVDYWQQDKWSGQFPVKWHIIKDVPNSQFRHIILENNDNKPVTNSRDTQEVKLEQGIEMLKIFKNYDADTSILDDFGFYEEREKIIQDRKARRQPSLPSAGVVAGENEHKPASAALPTDFMKNMSKSFAQVVRLDEGSKEAGKASSPPDAITTTAAVSSGQSNYGDTLSTLAQFISSSERFFRRPDGDGGFCYCWATVFALVFILLYQFVLSPKIRFFSHASSSSSSSPVVSVSQSLSSQSGISSTLVSDEDLKGLIEKLEERSEDAQVWEHVIQKSNPRVSYTAKCCKPTDGGPMKYLSTTVFEDCSPEVLRDFYMDNDYRKQWDKTVVEHEQLQVDSNSGIEIGRTIKKFPLLTPREYVLAWKLWEGKDKFYCFIKECDHNMVPQQRKYVRVSYFRSGWRIRKVPGRNACEIHMFHQEDAGLNVEMAKLAFSRGIWSYVCKMENALRKYIGTSHRPQGPTLSACLKDSALQYLFVKSQFGFLKLNMPSLASHPCVIPQIPSELESQTDDITNSSGTTSGLHTGEGAKRKKLLRKPSKKLIANGMLLLGGAVGGAICLSRGHSALGAKVALAYFLSKMRKRGAPLSQTTQNAVRSDLDTVVPIILVFIACFGIFTSIVLAKTDSQDVSALNDAYKSMNSPSKLKGWSSSGGDPCGDSWDGITCKGSSVTEIKVSGRGLSGSLGYQLGNLKSLTYLDVSKNNLNGNLPYQLPDKLTYLDGSENDFNGNVPYSVSLMNDLSYLNLGRNNLNGELSDMFQKLPKLETIDLSSNQLTGKLPQSFANLTGLKTLHLQENQFKGSINALRDLPQIDDVNVANNQFTGWIPNELKNIGNLETGGNKWSSGRAPSPPPGTRHIDRNSSGGGGGSSKALTLGVIIAVSCIGGLILIAGVIALFSRRKNSHHSSHFFDEEKGTNRNKPLFTPQSSQMLQFDNMEEFKGQKTVDSNTSLETKPSVKRTSSVSFKNSPTFHLIPSTQVAATPDRSSTPENSPDTRGVKVFSLTDLQNSASCFSPNRFLGEGTIGRVYKAKFQDGRKYAVKEIDSSLLGKGNPEEFSHIVSSISSIHHKNMAELVGYCSEQGRNMLVYEYFTSGSLHRFLHLSDDFSKPLTWNTRIRIALGTAQAIEYLHETCSPPLVHKNIKSSNILLDNELNPRLSDYGLANFHHRTSQNLGVGYNAPECTDPSAYTQKSDVYSFGVVMLELLTGRTPYDSERPKAEQSLVRWAKPQLKDMDTLDEMVDPALCGLYAPESVSSFADIVSICVMTEPGLRPPVSNVVEALKRLV</sequence>
<feature type="domain" description="YTH" evidence="16">
    <location>
        <begin position="399"/>
        <end position="536"/>
    </location>
</feature>
<feature type="region of interest" description="Disordered" evidence="12">
    <location>
        <begin position="1"/>
        <end position="36"/>
    </location>
</feature>
<feature type="region of interest" description="Disordered" evidence="12">
    <location>
        <begin position="982"/>
        <end position="1002"/>
    </location>
</feature>
<dbReference type="GO" id="GO:0003729">
    <property type="term" value="F:mRNA binding"/>
    <property type="evidence" value="ECO:0007669"/>
    <property type="project" value="TreeGrafter"/>
</dbReference>
<evidence type="ECO:0000259" key="16">
    <source>
        <dbReference type="PROSITE" id="PS50882"/>
    </source>
</evidence>
<organism evidence="17 18">
    <name type="scientific">Arabidopsis arenosa</name>
    <name type="common">Sand rock-cress</name>
    <name type="synonym">Cardaminopsis arenosa</name>
    <dbReference type="NCBI Taxonomy" id="38785"/>
    <lineage>
        <taxon>Eukaryota</taxon>
        <taxon>Viridiplantae</taxon>
        <taxon>Streptophyta</taxon>
        <taxon>Embryophyta</taxon>
        <taxon>Tracheophyta</taxon>
        <taxon>Spermatophyta</taxon>
        <taxon>Magnoliopsida</taxon>
        <taxon>eudicotyledons</taxon>
        <taxon>Gunneridae</taxon>
        <taxon>Pentapetalae</taxon>
        <taxon>rosids</taxon>
        <taxon>malvids</taxon>
        <taxon>Brassicales</taxon>
        <taxon>Brassicaceae</taxon>
        <taxon>Camelineae</taxon>
        <taxon>Arabidopsis</taxon>
    </lineage>
</organism>
<keyword evidence="9 13" id="KW-1133">Transmembrane helix</keyword>
<dbReference type="FunFam" id="1.10.510.10:FF:000095">
    <property type="entry name" value="protein STRUBBELIG-RECEPTOR FAMILY 8"/>
    <property type="match status" value="1"/>
</dbReference>
<dbReference type="InterPro" id="IPR001611">
    <property type="entry name" value="Leu-rich_rpt"/>
</dbReference>
<feature type="region of interest" description="Disordered" evidence="12">
    <location>
        <begin position="1308"/>
        <end position="1337"/>
    </location>
</feature>
<dbReference type="InterPro" id="IPR007275">
    <property type="entry name" value="YTH_domain"/>
</dbReference>
<evidence type="ECO:0008006" key="19">
    <source>
        <dbReference type="Google" id="ProtNLM"/>
    </source>
</evidence>
<dbReference type="InterPro" id="IPR000719">
    <property type="entry name" value="Prot_kinase_dom"/>
</dbReference>
<evidence type="ECO:0000313" key="17">
    <source>
        <dbReference type="EMBL" id="CAE5967068.1"/>
    </source>
</evidence>
<feature type="compositionally biased region" description="Polar residues" evidence="12">
    <location>
        <begin position="1415"/>
        <end position="1435"/>
    </location>
</feature>
<dbReference type="GO" id="GO:0005524">
    <property type="term" value="F:ATP binding"/>
    <property type="evidence" value="ECO:0007669"/>
    <property type="project" value="InterPro"/>
</dbReference>
<dbReference type="Gene3D" id="3.80.10.10">
    <property type="entry name" value="Ribonuclease Inhibitor"/>
    <property type="match status" value="1"/>
</dbReference>
<dbReference type="PANTHER" id="PTHR12357">
    <property type="entry name" value="YTH YT521-B HOMOLOGY DOMAIN-CONTAINING"/>
    <property type="match status" value="1"/>
</dbReference>
<dbReference type="PROSITE" id="PS50011">
    <property type="entry name" value="PROTEIN_KINASE_DOM"/>
    <property type="match status" value="1"/>
</dbReference>
<evidence type="ECO:0000256" key="10">
    <source>
        <dbReference type="ARBA" id="ARBA00023136"/>
    </source>
</evidence>
<proteinExistence type="predicted"/>
<evidence type="ECO:0000256" key="6">
    <source>
        <dbReference type="ARBA" id="ARBA00022729"/>
    </source>
</evidence>
<dbReference type="PANTHER" id="PTHR12357:SF89">
    <property type="entry name" value="YTH DOMAIN-CONTAINING FAMILY PROTEIN"/>
    <property type="match status" value="1"/>
</dbReference>
<feature type="transmembrane region" description="Helical" evidence="13">
    <location>
        <begin position="1014"/>
        <end position="1035"/>
    </location>
</feature>
<feature type="region of interest" description="Disordered" evidence="12">
    <location>
        <begin position="325"/>
        <end position="390"/>
    </location>
</feature>
<evidence type="ECO:0000259" key="14">
    <source>
        <dbReference type="PROSITE" id="PS50011"/>
    </source>
</evidence>
<feature type="region of interest" description="Disordered" evidence="12">
    <location>
        <begin position="1412"/>
        <end position="1435"/>
    </location>
</feature>
<dbReference type="Pfam" id="PF04146">
    <property type="entry name" value="YTH"/>
    <property type="match status" value="1"/>
</dbReference>
<feature type="compositionally biased region" description="Polar residues" evidence="12">
    <location>
        <begin position="1447"/>
        <end position="1465"/>
    </location>
</feature>
<evidence type="ECO:0000256" key="9">
    <source>
        <dbReference type="ARBA" id="ARBA00022989"/>
    </source>
</evidence>
<keyword evidence="3" id="KW-0963">Cytoplasm</keyword>
<dbReference type="Pfam" id="PF00560">
    <property type="entry name" value="LRR_1"/>
    <property type="match status" value="1"/>
</dbReference>
<keyword evidence="10 13" id="KW-0472">Membrane</keyword>
<keyword evidence="7" id="KW-0677">Repeat</keyword>
<feature type="region of interest" description="Disordered" evidence="12">
    <location>
        <begin position="1447"/>
        <end position="1467"/>
    </location>
</feature>
<feature type="compositionally biased region" description="Basic and acidic residues" evidence="12">
    <location>
        <begin position="371"/>
        <end position="387"/>
    </location>
</feature>
<dbReference type="InterPro" id="IPR001245">
    <property type="entry name" value="Ser-Thr/Tyr_kinase_cat_dom"/>
</dbReference>
<evidence type="ECO:0000256" key="13">
    <source>
        <dbReference type="SAM" id="Phobius"/>
    </source>
</evidence>
<dbReference type="EMBL" id="LR999453">
    <property type="protein sequence ID" value="CAE5967068.1"/>
    <property type="molecule type" value="Genomic_DNA"/>
</dbReference>
<dbReference type="SUPFAM" id="SSF52058">
    <property type="entry name" value="L domain-like"/>
    <property type="match status" value="1"/>
</dbReference>
<feature type="compositionally biased region" description="Polar residues" evidence="12">
    <location>
        <begin position="25"/>
        <end position="36"/>
    </location>
</feature>
<evidence type="ECO:0000256" key="2">
    <source>
        <dbReference type="ARBA" id="ARBA00004496"/>
    </source>
</evidence>
<dbReference type="Gene3D" id="3.30.530.20">
    <property type="match status" value="1"/>
</dbReference>
<comment type="subcellular location">
    <subcellularLocation>
        <location evidence="2">Cytoplasm</location>
    </subcellularLocation>
    <subcellularLocation>
        <location evidence="1">Membrane</location>
    </subcellularLocation>
</comment>
<dbReference type="FunFam" id="3.30.530.20:FF:000027">
    <property type="entry name" value="StAR-related lipid transfer protein 7, mitochondrial"/>
    <property type="match status" value="1"/>
</dbReference>
<dbReference type="Pfam" id="PF08263">
    <property type="entry name" value="LRRNT_2"/>
    <property type="match status" value="1"/>
</dbReference>
<dbReference type="GO" id="GO:0016020">
    <property type="term" value="C:membrane"/>
    <property type="evidence" value="ECO:0007669"/>
    <property type="project" value="UniProtKB-SubCell"/>
</dbReference>
<evidence type="ECO:0000256" key="7">
    <source>
        <dbReference type="ARBA" id="ARBA00022737"/>
    </source>
</evidence>
<keyword evidence="4" id="KW-0433">Leucine-rich repeat</keyword>
<keyword evidence="11" id="KW-0675">Receptor</keyword>
<dbReference type="InterPro" id="IPR023393">
    <property type="entry name" value="START-like_dom_sf"/>
</dbReference>
<evidence type="ECO:0000256" key="12">
    <source>
        <dbReference type="SAM" id="MobiDB-lite"/>
    </source>
</evidence>